<dbReference type="AlphaFoldDB" id="D0NM33"/>
<dbReference type="HOGENOM" id="CLU_1252807_0_0_1"/>
<feature type="region of interest" description="Disordered" evidence="1">
    <location>
        <begin position="67"/>
        <end position="102"/>
    </location>
</feature>
<dbReference type="VEuPathDB" id="FungiDB:PITG_13477"/>
<dbReference type="GeneID" id="9461894"/>
<gene>
    <name evidence="2" type="ORF">PITG_13477</name>
</gene>
<evidence type="ECO:0000313" key="3">
    <source>
        <dbReference type="Proteomes" id="UP000006643"/>
    </source>
</evidence>
<feature type="region of interest" description="Disordered" evidence="1">
    <location>
        <begin position="1"/>
        <end position="33"/>
    </location>
</feature>
<dbReference type="KEGG" id="pif:PITG_13477"/>
<protein>
    <submittedName>
        <fullName evidence="2">Uncharacterized protein</fullName>
    </submittedName>
</protein>
<sequence length="221" mass="25179">MMPVVPAKSLADASFMKPTKKKETKKHLAEEASTRRRKMAAFDRVWGYQNNPVRAMLTRTPQLRARTLASSHSSFTENKDEAAEKEPDVGKSDRFPSDRDDMNGVDPVMSHAQALWQNTSVTGAALIDMISYDFKSSKQKKNSHFDFLARLHKELIEESEDSFTQTRVPFREKGQPAAVNGQHNPVQMSDTRVSIGVQRLRQRQCKVCSVYKPQDKHEEEI</sequence>
<dbReference type="InParanoid" id="D0NM33"/>
<dbReference type="Proteomes" id="UP000006643">
    <property type="component" value="Unassembled WGS sequence"/>
</dbReference>
<dbReference type="RefSeq" id="XP_002899700.1">
    <property type="nucleotide sequence ID" value="XM_002899654.1"/>
</dbReference>
<dbReference type="EMBL" id="DS028146">
    <property type="protein sequence ID" value="EEY60754.1"/>
    <property type="molecule type" value="Genomic_DNA"/>
</dbReference>
<feature type="compositionally biased region" description="Basic and acidic residues" evidence="1">
    <location>
        <begin position="77"/>
        <end position="102"/>
    </location>
</feature>
<reference evidence="3" key="1">
    <citation type="journal article" date="2009" name="Nature">
        <title>Genome sequence and analysis of the Irish potato famine pathogen Phytophthora infestans.</title>
        <authorList>
            <consortium name="The Broad Institute Genome Sequencing Platform"/>
            <person name="Haas B.J."/>
            <person name="Kamoun S."/>
            <person name="Zody M.C."/>
            <person name="Jiang R.H."/>
            <person name="Handsaker R.E."/>
            <person name="Cano L.M."/>
            <person name="Grabherr M."/>
            <person name="Kodira C.D."/>
            <person name="Raffaele S."/>
            <person name="Torto-Alalibo T."/>
            <person name="Bozkurt T.O."/>
            <person name="Ah-Fong A.M."/>
            <person name="Alvarado L."/>
            <person name="Anderson V.L."/>
            <person name="Armstrong M.R."/>
            <person name="Avrova A."/>
            <person name="Baxter L."/>
            <person name="Beynon J."/>
            <person name="Boevink P.C."/>
            <person name="Bollmann S.R."/>
            <person name="Bos J.I."/>
            <person name="Bulone V."/>
            <person name="Cai G."/>
            <person name="Cakir C."/>
            <person name="Carrington J.C."/>
            <person name="Chawner M."/>
            <person name="Conti L."/>
            <person name="Costanzo S."/>
            <person name="Ewan R."/>
            <person name="Fahlgren N."/>
            <person name="Fischbach M.A."/>
            <person name="Fugelstad J."/>
            <person name="Gilroy E.M."/>
            <person name="Gnerre S."/>
            <person name="Green P.J."/>
            <person name="Grenville-Briggs L.J."/>
            <person name="Griffith J."/>
            <person name="Grunwald N.J."/>
            <person name="Horn K."/>
            <person name="Horner N.R."/>
            <person name="Hu C.H."/>
            <person name="Huitema E."/>
            <person name="Jeong D.H."/>
            <person name="Jones A.M."/>
            <person name="Jones J.D."/>
            <person name="Jones R.W."/>
            <person name="Karlsson E.K."/>
            <person name="Kunjeti S.G."/>
            <person name="Lamour K."/>
            <person name="Liu Z."/>
            <person name="Ma L."/>
            <person name="Maclean D."/>
            <person name="Chibucos M.C."/>
            <person name="McDonald H."/>
            <person name="McWalters J."/>
            <person name="Meijer H.J."/>
            <person name="Morgan W."/>
            <person name="Morris P.F."/>
            <person name="Munro C.A."/>
            <person name="O'Neill K."/>
            <person name="Ospina-Giraldo M."/>
            <person name="Pinzon A."/>
            <person name="Pritchard L."/>
            <person name="Ramsahoye B."/>
            <person name="Ren Q."/>
            <person name="Restrepo S."/>
            <person name="Roy S."/>
            <person name="Sadanandom A."/>
            <person name="Savidor A."/>
            <person name="Schornack S."/>
            <person name="Schwartz D.C."/>
            <person name="Schumann U.D."/>
            <person name="Schwessinger B."/>
            <person name="Seyer L."/>
            <person name="Sharpe T."/>
            <person name="Silvar C."/>
            <person name="Song J."/>
            <person name="Studholme D.J."/>
            <person name="Sykes S."/>
            <person name="Thines M."/>
            <person name="van de Vondervoort P.J."/>
            <person name="Phuntumart V."/>
            <person name="Wawra S."/>
            <person name="Weide R."/>
            <person name="Win J."/>
            <person name="Young C."/>
            <person name="Zhou S."/>
            <person name="Fry W."/>
            <person name="Meyers B.C."/>
            <person name="van West P."/>
            <person name="Ristaino J."/>
            <person name="Govers F."/>
            <person name="Birch P.R."/>
            <person name="Whisson S.C."/>
            <person name="Judelson H.S."/>
            <person name="Nusbaum C."/>
        </authorList>
    </citation>
    <scope>NUCLEOTIDE SEQUENCE [LARGE SCALE GENOMIC DNA]</scope>
    <source>
        <strain evidence="3">T30-4</strain>
    </source>
</reference>
<evidence type="ECO:0000256" key="1">
    <source>
        <dbReference type="SAM" id="MobiDB-lite"/>
    </source>
</evidence>
<name>D0NM33_PHYIT</name>
<accession>D0NM33</accession>
<proteinExistence type="predicted"/>
<evidence type="ECO:0000313" key="2">
    <source>
        <dbReference type="EMBL" id="EEY60754.1"/>
    </source>
</evidence>
<organism evidence="2 3">
    <name type="scientific">Phytophthora infestans (strain T30-4)</name>
    <name type="common">Potato late blight agent</name>
    <dbReference type="NCBI Taxonomy" id="403677"/>
    <lineage>
        <taxon>Eukaryota</taxon>
        <taxon>Sar</taxon>
        <taxon>Stramenopiles</taxon>
        <taxon>Oomycota</taxon>
        <taxon>Peronosporomycetes</taxon>
        <taxon>Peronosporales</taxon>
        <taxon>Peronosporaceae</taxon>
        <taxon>Phytophthora</taxon>
    </lineage>
</organism>
<keyword evidence="3" id="KW-1185">Reference proteome</keyword>